<dbReference type="Pfam" id="PF25484">
    <property type="entry name" value="DUF7907"/>
    <property type="match status" value="1"/>
</dbReference>
<comment type="caution">
    <text evidence="3">The sequence shown here is derived from an EMBL/GenBank/DDBJ whole genome shotgun (WGS) entry which is preliminary data.</text>
</comment>
<feature type="domain" description="DUF7907" evidence="2">
    <location>
        <begin position="31"/>
        <end position="210"/>
    </location>
</feature>
<reference evidence="3" key="1">
    <citation type="submission" date="2023-06" db="EMBL/GenBank/DDBJ databases">
        <title>Genome-scale phylogeny and comparative genomics of the fungal order Sordariales.</title>
        <authorList>
            <consortium name="Lawrence Berkeley National Laboratory"/>
            <person name="Hensen N."/>
            <person name="Bonometti L."/>
            <person name="Westerberg I."/>
            <person name="Brannstrom I.O."/>
            <person name="Guillou S."/>
            <person name="Cros-Aarteil S."/>
            <person name="Calhoun S."/>
            <person name="Haridas S."/>
            <person name="Kuo A."/>
            <person name="Mondo S."/>
            <person name="Pangilinan J."/>
            <person name="Riley R."/>
            <person name="LaButti K."/>
            <person name="Andreopoulos B."/>
            <person name="Lipzen A."/>
            <person name="Chen C."/>
            <person name="Yanf M."/>
            <person name="Daum C."/>
            <person name="Ng V."/>
            <person name="Clum A."/>
            <person name="Steindorff A."/>
            <person name="Ohm R."/>
            <person name="Martin F."/>
            <person name="Silar P."/>
            <person name="Natvig D."/>
            <person name="Lalanne C."/>
            <person name="Gautier V."/>
            <person name="Ament-velasquez S.L."/>
            <person name="Kruys A."/>
            <person name="Hutchinson M.I."/>
            <person name="Powell A.J."/>
            <person name="Barry K."/>
            <person name="Miller A.N."/>
            <person name="Grigoriev I.V."/>
            <person name="Debuchy R."/>
            <person name="Gladieux P."/>
            <person name="Thoren M.H."/>
            <person name="Johannesson H."/>
        </authorList>
    </citation>
    <scope>NUCLEOTIDE SEQUENCE</scope>
    <source>
        <strain evidence="3">SMH2392-1A</strain>
    </source>
</reference>
<dbReference type="RefSeq" id="XP_060291398.1">
    <property type="nucleotide sequence ID" value="XM_060442809.1"/>
</dbReference>
<feature type="signal peptide" evidence="1">
    <location>
        <begin position="1"/>
        <end position="18"/>
    </location>
</feature>
<evidence type="ECO:0000313" key="4">
    <source>
        <dbReference type="Proteomes" id="UP001172101"/>
    </source>
</evidence>
<protein>
    <recommendedName>
        <fullName evidence="2">DUF7907 domain-containing protein</fullName>
    </recommendedName>
</protein>
<organism evidence="3 4">
    <name type="scientific">Lasiosphaeria miniovina</name>
    <dbReference type="NCBI Taxonomy" id="1954250"/>
    <lineage>
        <taxon>Eukaryota</taxon>
        <taxon>Fungi</taxon>
        <taxon>Dikarya</taxon>
        <taxon>Ascomycota</taxon>
        <taxon>Pezizomycotina</taxon>
        <taxon>Sordariomycetes</taxon>
        <taxon>Sordariomycetidae</taxon>
        <taxon>Sordariales</taxon>
        <taxon>Lasiosphaeriaceae</taxon>
        <taxon>Lasiosphaeria</taxon>
    </lineage>
</organism>
<feature type="chain" id="PRO_5041399514" description="DUF7907 domain-containing protein" evidence="1">
    <location>
        <begin position="19"/>
        <end position="246"/>
    </location>
</feature>
<dbReference type="InterPro" id="IPR057229">
    <property type="entry name" value="DUF7907"/>
</dbReference>
<evidence type="ECO:0000313" key="3">
    <source>
        <dbReference type="EMBL" id="KAK0706304.1"/>
    </source>
</evidence>
<evidence type="ECO:0000256" key="1">
    <source>
        <dbReference type="SAM" id="SignalP"/>
    </source>
</evidence>
<keyword evidence="1" id="KW-0732">Signal</keyword>
<dbReference type="GeneID" id="85326079"/>
<dbReference type="EMBL" id="JAUIRO010000007">
    <property type="protein sequence ID" value="KAK0706304.1"/>
    <property type="molecule type" value="Genomic_DNA"/>
</dbReference>
<evidence type="ECO:0000259" key="2">
    <source>
        <dbReference type="Pfam" id="PF25484"/>
    </source>
</evidence>
<dbReference type="Proteomes" id="UP001172101">
    <property type="component" value="Unassembled WGS sequence"/>
</dbReference>
<name>A0AA39ZZ53_9PEZI</name>
<gene>
    <name evidence="3" type="ORF">B0T26DRAFT_726142</name>
</gene>
<dbReference type="AlphaFoldDB" id="A0AA39ZZ53"/>
<accession>A0AA39ZZ53</accession>
<proteinExistence type="predicted"/>
<keyword evidence="4" id="KW-1185">Reference proteome</keyword>
<sequence>MQTILALGLAALAAAAPAKRDTPHYPATSLSKGFLLIANVTDPTKDLSPSVNGWVVQTAHIGPPFNAAVLQSPGASAPGRIFYENGTDERVRYGQSTVITDGATPPSPYGIFTQSPTEFDTLYPTEHDVFINGGPGTPASITRFPNPYAILQNNLGVGTFVACNNTIPYYGYKFITINYAYATFEGPDGGYQYNANIPEGCAPIALLPQCTTLNELPPDAYASHEFAVTERCYDDVAGIDWSQYGP</sequence>